<dbReference type="Gramene" id="ESW19880">
    <property type="protein sequence ID" value="ESW19880"/>
    <property type="gene ID" value="PHAVU_006G163200g"/>
</dbReference>
<accession>V7BS61</accession>
<sequence length="91" mass="10943">MDPNLEQMADYLIEKWVHQLTKSIQLTRSTFLMMKTFWMEQTPCWIQRKVRAATLTMKMMEQEYQLLNPQDRVQQACQPGKKQMDYNSVIP</sequence>
<dbReference type="Proteomes" id="UP000000226">
    <property type="component" value="Chromosome 6"/>
</dbReference>
<name>V7BS61_PHAVU</name>
<reference evidence="2" key="1">
    <citation type="journal article" date="2014" name="Nat. Genet.">
        <title>A reference genome for common bean and genome-wide analysis of dual domestications.</title>
        <authorList>
            <person name="Schmutz J."/>
            <person name="McClean P.E."/>
            <person name="Mamidi S."/>
            <person name="Wu G.A."/>
            <person name="Cannon S.B."/>
            <person name="Grimwood J."/>
            <person name="Jenkins J."/>
            <person name="Shu S."/>
            <person name="Song Q."/>
            <person name="Chavarro C."/>
            <person name="Torres-Torres M."/>
            <person name="Geffroy V."/>
            <person name="Moghaddam S.M."/>
            <person name="Gao D."/>
            <person name="Abernathy B."/>
            <person name="Barry K."/>
            <person name="Blair M."/>
            <person name="Brick M.A."/>
            <person name="Chovatia M."/>
            <person name="Gepts P."/>
            <person name="Goodstein D.M."/>
            <person name="Gonzales M."/>
            <person name="Hellsten U."/>
            <person name="Hyten D.L."/>
            <person name="Jia G."/>
            <person name="Kelly J.D."/>
            <person name="Kudrna D."/>
            <person name="Lee R."/>
            <person name="Richard M.M."/>
            <person name="Miklas P.N."/>
            <person name="Osorno J.M."/>
            <person name="Rodrigues J."/>
            <person name="Thareau V."/>
            <person name="Urrea C.A."/>
            <person name="Wang M."/>
            <person name="Yu Y."/>
            <person name="Zhang M."/>
            <person name="Wing R.A."/>
            <person name="Cregan P.B."/>
            <person name="Rokhsar D.S."/>
            <person name="Jackson S.A."/>
        </authorList>
    </citation>
    <scope>NUCLEOTIDE SEQUENCE [LARGE SCALE GENOMIC DNA]</scope>
    <source>
        <strain evidence="2">cv. G19833</strain>
    </source>
</reference>
<dbReference type="EMBL" id="CM002293">
    <property type="protein sequence ID" value="ESW19880.1"/>
    <property type="molecule type" value="Genomic_DNA"/>
</dbReference>
<keyword evidence="2" id="KW-1185">Reference proteome</keyword>
<protein>
    <submittedName>
        <fullName evidence="1">Uncharacterized protein</fullName>
    </submittedName>
</protein>
<organism evidence="1 2">
    <name type="scientific">Phaseolus vulgaris</name>
    <name type="common">Kidney bean</name>
    <name type="synonym">French bean</name>
    <dbReference type="NCBI Taxonomy" id="3885"/>
    <lineage>
        <taxon>Eukaryota</taxon>
        <taxon>Viridiplantae</taxon>
        <taxon>Streptophyta</taxon>
        <taxon>Embryophyta</taxon>
        <taxon>Tracheophyta</taxon>
        <taxon>Spermatophyta</taxon>
        <taxon>Magnoliopsida</taxon>
        <taxon>eudicotyledons</taxon>
        <taxon>Gunneridae</taxon>
        <taxon>Pentapetalae</taxon>
        <taxon>rosids</taxon>
        <taxon>fabids</taxon>
        <taxon>Fabales</taxon>
        <taxon>Fabaceae</taxon>
        <taxon>Papilionoideae</taxon>
        <taxon>50 kb inversion clade</taxon>
        <taxon>NPAAA clade</taxon>
        <taxon>indigoferoid/millettioid clade</taxon>
        <taxon>Phaseoleae</taxon>
        <taxon>Phaseolus</taxon>
    </lineage>
</organism>
<evidence type="ECO:0000313" key="2">
    <source>
        <dbReference type="Proteomes" id="UP000000226"/>
    </source>
</evidence>
<dbReference type="AlphaFoldDB" id="V7BS61"/>
<gene>
    <name evidence="1" type="ORF">PHAVU_006G163200g</name>
</gene>
<evidence type="ECO:0000313" key="1">
    <source>
        <dbReference type="EMBL" id="ESW19880.1"/>
    </source>
</evidence>
<proteinExistence type="predicted"/>
<dbReference type="OrthoDB" id="10549593at2759"/>